<keyword evidence="9" id="KW-0028">Amino-acid biosynthesis</keyword>
<dbReference type="UniPathway" id="UPA00051">
    <property type="reaction ID" value="UER00462"/>
</dbReference>
<dbReference type="SUPFAM" id="SSF55021">
    <property type="entry name" value="ACT-like"/>
    <property type="match status" value="1"/>
</dbReference>
<feature type="domain" description="Aspartate/glutamate/uridylate kinase" evidence="10">
    <location>
        <begin position="2"/>
        <end position="284"/>
    </location>
</feature>
<keyword evidence="4" id="KW-0547">Nucleotide-binding</keyword>
<proteinExistence type="inferred from homology"/>
<dbReference type="Gene3D" id="1.20.120.1320">
    <property type="entry name" value="Aspartokinase, catalytic domain"/>
    <property type="match status" value="1"/>
</dbReference>
<keyword evidence="3 8" id="KW-0808">Transferase</keyword>
<accession>A0A7K3WN40</accession>
<comment type="caution">
    <text evidence="11">The sequence shown here is derived from an EMBL/GenBank/DDBJ whole genome shotgun (WGS) entry which is preliminary data.</text>
</comment>
<evidence type="ECO:0000313" key="12">
    <source>
        <dbReference type="Proteomes" id="UP000486602"/>
    </source>
</evidence>
<dbReference type="Gene3D" id="3.40.1160.10">
    <property type="entry name" value="Acetylglutamate kinase-like"/>
    <property type="match status" value="1"/>
</dbReference>
<dbReference type="GO" id="GO:0009088">
    <property type="term" value="P:threonine biosynthetic process"/>
    <property type="evidence" value="ECO:0007669"/>
    <property type="project" value="UniProtKB-UniPathway"/>
</dbReference>
<dbReference type="SUPFAM" id="SSF53633">
    <property type="entry name" value="Carbamate kinase-like"/>
    <property type="match status" value="1"/>
</dbReference>
<dbReference type="InterPro" id="IPR036393">
    <property type="entry name" value="AceGlu_kinase-like_sf"/>
</dbReference>
<evidence type="ECO:0000259" key="10">
    <source>
        <dbReference type="Pfam" id="PF00696"/>
    </source>
</evidence>
<dbReference type="PANTHER" id="PTHR21499:SF59">
    <property type="entry name" value="ASPARTOKINASE"/>
    <property type="match status" value="1"/>
</dbReference>
<name>A0A7K3WN40_9FLAO</name>
<dbReference type="GO" id="GO:0005524">
    <property type="term" value="F:ATP binding"/>
    <property type="evidence" value="ECO:0007669"/>
    <property type="project" value="UniProtKB-KW"/>
</dbReference>
<dbReference type="Proteomes" id="UP000486602">
    <property type="component" value="Unassembled WGS sequence"/>
</dbReference>
<sequence>MKIYKFGGASVRDAAAVINAAKIINLNPRQDLVVVVSAMGKMTNALESIVLAYRQNDESLSVLCDKFFEYHAAIVKDLKMGNGKLMAKLEEIQTQFNAQLEKPATDNFDYDYDQIVSFGEIFSSTILSGYLDHIGLKNTWADARNLIRTDNTYREGKVIWDKTTELIKEAWAKAKSATGSDRTILLSQGFISHTAERNTTTLGREGSDFSAAIFAYALNAESVTIWKDVPGMLNADPKYFSDAVKLKRISYKEAIELAYYGASVIHPKTIKPLQNKEISLIVKSFLHPEEEGTLIESSTFSDSLIPSFIFKINQVLISFIQRDFSFIAEENLSQLFRIFSDNRVKINMMQNSAINFSICIDYEPEKLDAIRASCKDDYDVLYNKPCELVTIRHYNNETIGRLAIGKKVLLEQRSRSTVRMILVEE</sequence>
<evidence type="ECO:0000313" key="11">
    <source>
        <dbReference type="EMBL" id="NEN23067.1"/>
    </source>
</evidence>
<dbReference type="UniPathway" id="UPA00034">
    <property type="reaction ID" value="UER00015"/>
</dbReference>
<keyword evidence="6" id="KW-0067">ATP-binding</keyword>
<evidence type="ECO:0000256" key="8">
    <source>
        <dbReference type="RuleBase" id="RU003448"/>
    </source>
</evidence>
<comment type="catalytic activity">
    <reaction evidence="7 8">
        <text>L-aspartate + ATP = 4-phospho-L-aspartate + ADP</text>
        <dbReference type="Rhea" id="RHEA:23776"/>
        <dbReference type="ChEBI" id="CHEBI:29991"/>
        <dbReference type="ChEBI" id="CHEBI:30616"/>
        <dbReference type="ChEBI" id="CHEBI:57535"/>
        <dbReference type="ChEBI" id="CHEBI:456216"/>
        <dbReference type="EC" id="2.7.2.4"/>
    </reaction>
</comment>
<keyword evidence="12" id="KW-1185">Reference proteome</keyword>
<evidence type="ECO:0000256" key="1">
    <source>
        <dbReference type="ARBA" id="ARBA00004766"/>
    </source>
</evidence>
<comment type="pathway">
    <text evidence="1 9">Amino-acid biosynthesis; L-lysine biosynthesis via DAP pathway; (S)-tetrahydrodipicolinate from L-aspartate: step 1/4.</text>
</comment>
<reference evidence="11 12" key="1">
    <citation type="submission" date="2020-02" db="EMBL/GenBank/DDBJ databases">
        <title>Out from the shadows clarifying the taxonomy of the family Cryomorphaceae and related taxa by utilizing the GTDB taxonomic framework.</title>
        <authorList>
            <person name="Bowman J.P."/>
        </authorList>
    </citation>
    <scope>NUCLEOTIDE SEQUENCE [LARGE SCALE GENOMIC DNA]</scope>
    <source>
        <strain evidence="11 12">QSSC 1-22</strain>
    </source>
</reference>
<comment type="similarity">
    <text evidence="2 8">Belongs to the aspartokinase family.</text>
</comment>
<evidence type="ECO:0000256" key="5">
    <source>
        <dbReference type="ARBA" id="ARBA00022777"/>
    </source>
</evidence>
<keyword evidence="5 8" id="KW-0418">Kinase</keyword>
<evidence type="ECO:0000256" key="4">
    <source>
        <dbReference type="ARBA" id="ARBA00022741"/>
    </source>
</evidence>
<dbReference type="GO" id="GO:0009089">
    <property type="term" value="P:lysine biosynthetic process via diaminopimelate"/>
    <property type="evidence" value="ECO:0007669"/>
    <property type="project" value="UniProtKB-UniPathway"/>
</dbReference>
<comment type="pathway">
    <text evidence="9">Amino-acid biosynthesis; L-methionine biosynthesis via de novo pathway; L-homoserine from L-aspartate: step 1/3.</text>
</comment>
<dbReference type="GO" id="GO:0009090">
    <property type="term" value="P:homoserine biosynthetic process"/>
    <property type="evidence" value="ECO:0007669"/>
    <property type="project" value="TreeGrafter"/>
</dbReference>
<dbReference type="EC" id="2.7.2.4" evidence="8"/>
<dbReference type="InterPro" id="IPR042199">
    <property type="entry name" value="AsparK_Bifunc_asparK/hSer_DH"/>
</dbReference>
<dbReference type="Pfam" id="PF00696">
    <property type="entry name" value="AA_kinase"/>
    <property type="match status" value="1"/>
</dbReference>
<dbReference type="PANTHER" id="PTHR21499">
    <property type="entry name" value="ASPARTATE KINASE"/>
    <property type="match status" value="1"/>
</dbReference>
<evidence type="ECO:0000256" key="3">
    <source>
        <dbReference type="ARBA" id="ARBA00022679"/>
    </source>
</evidence>
<dbReference type="EMBL" id="JAAGVY010000007">
    <property type="protein sequence ID" value="NEN23067.1"/>
    <property type="molecule type" value="Genomic_DNA"/>
</dbReference>
<evidence type="ECO:0000256" key="2">
    <source>
        <dbReference type="ARBA" id="ARBA00010122"/>
    </source>
</evidence>
<evidence type="ECO:0000256" key="9">
    <source>
        <dbReference type="RuleBase" id="RU004249"/>
    </source>
</evidence>
<comment type="pathway">
    <text evidence="9">Amino-acid biosynthesis; L-threonine biosynthesis; L-threonine from L-aspartate: step 1/5.</text>
</comment>
<dbReference type="InterPro" id="IPR001048">
    <property type="entry name" value="Asp/Glu/Uridylate_kinase"/>
</dbReference>
<evidence type="ECO:0000256" key="6">
    <source>
        <dbReference type="ARBA" id="ARBA00022840"/>
    </source>
</evidence>
<dbReference type="InterPro" id="IPR001341">
    <property type="entry name" value="Asp_kinase"/>
</dbReference>
<protein>
    <recommendedName>
        <fullName evidence="8">Aspartokinase</fullName>
        <ecNumber evidence="8">2.7.2.4</ecNumber>
    </recommendedName>
</protein>
<organism evidence="11 12">
    <name type="scientific">Cryomorpha ignava</name>
    <dbReference type="NCBI Taxonomy" id="101383"/>
    <lineage>
        <taxon>Bacteria</taxon>
        <taxon>Pseudomonadati</taxon>
        <taxon>Bacteroidota</taxon>
        <taxon>Flavobacteriia</taxon>
        <taxon>Flavobacteriales</taxon>
        <taxon>Cryomorphaceae</taxon>
        <taxon>Cryomorpha</taxon>
    </lineage>
</organism>
<dbReference type="NCBIfam" id="TIGR00657">
    <property type="entry name" value="asp_kinases"/>
    <property type="match status" value="1"/>
</dbReference>
<dbReference type="GO" id="GO:0005829">
    <property type="term" value="C:cytosol"/>
    <property type="evidence" value="ECO:0007669"/>
    <property type="project" value="TreeGrafter"/>
</dbReference>
<evidence type="ECO:0000256" key="7">
    <source>
        <dbReference type="ARBA" id="ARBA00047872"/>
    </source>
</evidence>
<dbReference type="RefSeq" id="WP_163283899.1">
    <property type="nucleotide sequence ID" value="NZ_JAAGVY010000007.1"/>
</dbReference>
<dbReference type="UniPathway" id="UPA00050">
    <property type="reaction ID" value="UER00461"/>
</dbReference>
<gene>
    <name evidence="11" type="ORF">G3O08_06085</name>
</gene>
<dbReference type="AlphaFoldDB" id="A0A7K3WN40"/>
<dbReference type="InterPro" id="IPR045865">
    <property type="entry name" value="ACT-like_dom_sf"/>
</dbReference>
<dbReference type="GO" id="GO:0004072">
    <property type="term" value="F:aspartate kinase activity"/>
    <property type="evidence" value="ECO:0007669"/>
    <property type="project" value="UniProtKB-EC"/>
</dbReference>